<dbReference type="PANTHER" id="PTHR33164">
    <property type="entry name" value="TRANSCRIPTIONAL REGULATOR, MARR FAMILY"/>
    <property type="match status" value="1"/>
</dbReference>
<evidence type="ECO:0000313" key="6">
    <source>
        <dbReference type="Proteomes" id="UP001600165"/>
    </source>
</evidence>
<dbReference type="Proteomes" id="UP001600165">
    <property type="component" value="Unassembled WGS sequence"/>
</dbReference>
<dbReference type="InterPro" id="IPR036390">
    <property type="entry name" value="WH_DNA-bd_sf"/>
</dbReference>
<dbReference type="InterPro" id="IPR039422">
    <property type="entry name" value="MarR/SlyA-like"/>
</dbReference>
<organism evidence="5 6">
    <name type="scientific">Almyronema epifaneia S1</name>
    <dbReference type="NCBI Taxonomy" id="2991925"/>
    <lineage>
        <taxon>Bacteria</taxon>
        <taxon>Bacillati</taxon>
        <taxon>Cyanobacteriota</taxon>
        <taxon>Cyanophyceae</taxon>
        <taxon>Nodosilineales</taxon>
        <taxon>Nodosilineaceae</taxon>
        <taxon>Almyronema</taxon>
        <taxon>Almyronema epifaneia</taxon>
    </lineage>
</organism>
<dbReference type="InterPro" id="IPR000835">
    <property type="entry name" value="HTH_MarR-typ"/>
</dbReference>
<dbReference type="PROSITE" id="PS01117">
    <property type="entry name" value="HTH_MARR_1"/>
    <property type="match status" value="1"/>
</dbReference>
<comment type="caution">
    <text evidence="5">The sequence shown here is derived from an EMBL/GenBank/DDBJ whole genome shotgun (WGS) entry which is preliminary data.</text>
</comment>
<dbReference type="PROSITE" id="PS50995">
    <property type="entry name" value="HTH_MARR_2"/>
    <property type="match status" value="1"/>
</dbReference>
<evidence type="ECO:0000256" key="3">
    <source>
        <dbReference type="ARBA" id="ARBA00023163"/>
    </source>
</evidence>
<sequence length="174" mass="19786">MLTIKDLPKYEALLSLAQRYPELDITSVETCLTFLRTATDVYGILDVHFDQYGLSMGKFTLLMLLVHAEKEWLTPSECAERAGVTRGTVTGLLDGLEREGWIRRYPCPEDRRRLYVSLTAEACQRLDKILPRHFELIAQLLAELTPAEKKLLQSLLQKLRRGALALPQAAELET</sequence>
<keyword evidence="1" id="KW-0805">Transcription regulation</keyword>
<dbReference type="InterPro" id="IPR023187">
    <property type="entry name" value="Tscrpt_reg_MarR-type_CS"/>
</dbReference>
<keyword evidence="2" id="KW-0238">DNA-binding</keyword>
<name>A0ABW6IDY0_9CYAN</name>
<evidence type="ECO:0000256" key="2">
    <source>
        <dbReference type="ARBA" id="ARBA00023125"/>
    </source>
</evidence>
<protein>
    <submittedName>
        <fullName evidence="5">MarR family winged helix-turn-helix transcriptional regulator</fullName>
    </submittedName>
</protein>
<dbReference type="SMART" id="SM00347">
    <property type="entry name" value="HTH_MARR"/>
    <property type="match status" value="1"/>
</dbReference>
<reference evidence="5 6" key="1">
    <citation type="submission" date="2024-10" db="EMBL/GenBank/DDBJ databases">
        <authorList>
            <person name="Ratan Roy A."/>
            <person name="Morales Sandoval P.H."/>
            <person name="De Los Santos Villalobos S."/>
            <person name="Chakraborty S."/>
            <person name="Mukherjee J."/>
        </authorList>
    </citation>
    <scope>NUCLEOTIDE SEQUENCE [LARGE SCALE GENOMIC DNA]</scope>
    <source>
        <strain evidence="5 6">S1</strain>
    </source>
</reference>
<dbReference type="RefSeq" id="WP_377963843.1">
    <property type="nucleotide sequence ID" value="NZ_JBHZOL010000059.1"/>
</dbReference>
<keyword evidence="6" id="KW-1185">Reference proteome</keyword>
<dbReference type="PANTHER" id="PTHR33164:SF43">
    <property type="entry name" value="HTH-TYPE TRANSCRIPTIONAL REPRESSOR YETL"/>
    <property type="match status" value="1"/>
</dbReference>
<proteinExistence type="predicted"/>
<dbReference type="PRINTS" id="PR00598">
    <property type="entry name" value="HTHMARR"/>
</dbReference>
<evidence type="ECO:0000256" key="1">
    <source>
        <dbReference type="ARBA" id="ARBA00023015"/>
    </source>
</evidence>
<dbReference type="SUPFAM" id="SSF46785">
    <property type="entry name" value="Winged helix' DNA-binding domain"/>
    <property type="match status" value="1"/>
</dbReference>
<dbReference type="InterPro" id="IPR036388">
    <property type="entry name" value="WH-like_DNA-bd_sf"/>
</dbReference>
<accession>A0ABW6IDY0</accession>
<keyword evidence="3" id="KW-0804">Transcription</keyword>
<evidence type="ECO:0000259" key="4">
    <source>
        <dbReference type="PROSITE" id="PS50995"/>
    </source>
</evidence>
<dbReference type="Gene3D" id="1.10.10.10">
    <property type="entry name" value="Winged helix-like DNA-binding domain superfamily/Winged helix DNA-binding domain"/>
    <property type="match status" value="1"/>
</dbReference>
<feature type="domain" description="HTH marR-type" evidence="4">
    <location>
        <begin position="9"/>
        <end position="161"/>
    </location>
</feature>
<gene>
    <name evidence="5" type="ORF">ACFVKH_08225</name>
</gene>
<dbReference type="EMBL" id="JBHZOL010000059">
    <property type="protein sequence ID" value="MFE4106259.1"/>
    <property type="molecule type" value="Genomic_DNA"/>
</dbReference>
<evidence type="ECO:0000313" key="5">
    <source>
        <dbReference type="EMBL" id="MFE4106259.1"/>
    </source>
</evidence>
<dbReference type="Pfam" id="PF01047">
    <property type="entry name" value="MarR"/>
    <property type="match status" value="1"/>
</dbReference>